<dbReference type="InterPro" id="IPR011057">
    <property type="entry name" value="Mss4-like_sf"/>
</dbReference>
<evidence type="ECO:0000256" key="1">
    <source>
        <dbReference type="ARBA" id="ARBA00005495"/>
    </source>
</evidence>
<dbReference type="EMBL" id="KZ678133">
    <property type="protein sequence ID" value="PSN69382.1"/>
    <property type="molecule type" value="Genomic_DNA"/>
</dbReference>
<evidence type="ECO:0000313" key="6">
    <source>
        <dbReference type="EMBL" id="PSN69382.1"/>
    </source>
</evidence>
<evidence type="ECO:0000256" key="3">
    <source>
        <dbReference type="ARBA" id="ARBA00022833"/>
    </source>
</evidence>
<comment type="similarity">
    <text evidence="1">Belongs to the Gfa family.</text>
</comment>
<proteinExistence type="inferred from homology"/>
<evidence type="ECO:0000313" key="7">
    <source>
        <dbReference type="Proteomes" id="UP000240883"/>
    </source>
</evidence>
<evidence type="ECO:0000259" key="5">
    <source>
        <dbReference type="PROSITE" id="PS51891"/>
    </source>
</evidence>
<reference evidence="6 7" key="1">
    <citation type="journal article" date="2018" name="Front. Microbiol.">
        <title>Genome-Wide Analysis of Corynespora cassiicola Leaf Fall Disease Putative Effectors.</title>
        <authorList>
            <person name="Lopez D."/>
            <person name="Ribeiro S."/>
            <person name="Label P."/>
            <person name="Fumanal B."/>
            <person name="Venisse J.S."/>
            <person name="Kohler A."/>
            <person name="de Oliveira R.R."/>
            <person name="Labutti K."/>
            <person name="Lipzen A."/>
            <person name="Lail K."/>
            <person name="Bauer D."/>
            <person name="Ohm R.A."/>
            <person name="Barry K.W."/>
            <person name="Spatafora J."/>
            <person name="Grigoriev I.V."/>
            <person name="Martin F.M."/>
            <person name="Pujade-Renaud V."/>
        </authorList>
    </citation>
    <scope>NUCLEOTIDE SEQUENCE [LARGE SCALE GENOMIC DNA]</scope>
    <source>
        <strain evidence="6 7">Philippines</strain>
    </source>
</reference>
<keyword evidence="7" id="KW-1185">Reference proteome</keyword>
<sequence length="378" mass="41538">MASQDTATITSHCLCKAHIFKADVPRSSLPLIASVCHCTSCRHSTGALYTSEAPWPMPASKVDTSTLKSFAFSDTSNILFCGTCSTPIFWSFPTDPDADLIVLTGTLQNDACDLVKIERQIFVGDTLDGGASPWLRAPNADGEQVKRYEGYGGELGWEWPPASALTGYEARGQASVPVHCKCRGVDFVMHAGSYAGKGREEVPWYVDPVTHKNVANFDACDSCRLWSGIDLFHWTFTSMEHLTFKDGKPFPKDKSGLKALVDARDPSVGTLRYYASSPDVQRYFCGNCSASVIYAVDTRPTVIDIAVGLIGADDGARAEGFLSWDFGGRVGHRRDVEGGWREGLAERVEKESEEWRIARGYPKCWRRVAREKGTAVEH</sequence>
<dbReference type="SUPFAM" id="SSF51316">
    <property type="entry name" value="Mss4-like"/>
    <property type="match status" value="2"/>
</dbReference>
<feature type="domain" description="CENP-V/GFA" evidence="5">
    <location>
        <begin position="9"/>
        <end position="135"/>
    </location>
</feature>
<organism evidence="6 7">
    <name type="scientific">Corynespora cassiicola Philippines</name>
    <dbReference type="NCBI Taxonomy" id="1448308"/>
    <lineage>
        <taxon>Eukaryota</taxon>
        <taxon>Fungi</taxon>
        <taxon>Dikarya</taxon>
        <taxon>Ascomycota</taxon>
        <taxon>Pezizomycotina</taxon>
        <taxon>Dothideomycetes</taxon>
        <taxon>Pleosporomycetidae</taxon>
        <taxon>Pleosporales</taxon>
        <taxon>Corynesporascaceae</taxon>
        <taxon>Corynespora</taxon>
    </lineage>
</organism>
<dbReference type="PANTHER" id="PTHR33337:SF31">
    <property type="entry name" value="DUF636 DOMAIN PROTEIN (AFU_ORTHOLOGUE AFUA_2G12650)"/>
    <property type="match status" value="1"/>
</dbReference>
<evidence type="ECO:0000256" key="4">
    <source>
        <dbReference type="ARBA" id="ARBA00023239"/>
    </source>
</evidence>
<dbReference type="OrthoDB" id="5422068at2759"/>
<keyword evidence="4" id="KW-0456">Lyase</keyword>
<dbReference type="AlphaFoldDB" id="A0A2T2NVC5"/>
<accession>A0A2T2NVC5</accession>
<dbReference type="GO" id="GO:0046872">
    <property type="term" value="F:metal ion binding"/>
    <property type="evidence" value="ECO:0007669"/>
    <property type="project" value="UniProtKB-KW"/>
</dbReference>
<gene>
    <name evidence="6" type="ORF">BS50DRAFT_572530</name>
</gene>
<dbReference type="PROSITE" id="PS51891">
    <property type="entry name" value="CENP_V_GFA"/>
    <property type="match status" value="1"/>
</dbReference>
<dbReference type="Gene3D" id="3.90.1590.10">
    <property type="entry name" value="glutathione-dependent formaldehyde- activating enzyme (gfa)"/>
    <property type="match status" value="2"/>
</dbReference>
<protein>
    <recommendedName>
        <fullName evidence="5">CENP-V/GFA domain-containing protein</fullName>
    </recommendedName>
</protein>
<dbReference type="Proteomes" id="UP000240883">
    <property type="component" value="Unassembled WGS sequence"/>
</dbReference>
<keyword evidence="2" id="KW-0479">Metal-binding</keyword>
<name>A0A2T2NVC5_CORCC</name>
<dbReference type="GO" id="GO:0016846">
    <property type="term" value="F:carbon-sulfur lyase activity"/>
    <property type="evidence" value="ECO:0007669"/>
    <property type="project" value="InterPro"/>
</dbReference>
<dbReference type="PANTHER" id="PTHR33337">
    <property type="entry name" value="GFA DOMAIN-CONTAINING PROTEIN"/>
    <property type="match status" value="1"/>
</dbReference>
<evidence type="ECO:0000256" key="2">
    <source>
        <dbReference type="ARBA" id="ARBA00022723"/>
    </source>
</evidence>
<dbReference type="Pfam" id="PF04828">
    <property type="entry name" value="GFA"/>
    <property type="match status" value="1"/>
</dbReference>
<keyword evidence="3" id="KW-0862">Zinc</keyword>
<dbReference type="InterPro" id="IPR006913">
    <property type="entry name" value="CENP-V/GFA"/>
</dbReference>